<dbReference type="EMBL" id="JADBGQ010000112">
    <property type="protein sequence ID" value="KAG5373751.1"/>
    <property type="molecule type" value="Genomic_DNA"/>
</dbReference>
<comment type="caution">
    <text evidence="2">The sequence shown here is derived from an EMBL/GenBank/DDBJ whole genome shotgun (WGS) entry which is preliminary data.</text>
</comment>
<evidence type="ECO:0008006" key="4">
    <source>
        <dbReference type="Google" id="ProtNLM"/>
    </source>
</evidence>
<evidence type="ECO:0000256" key="1">
    <source>
        <dbReference type="SAM" id="MobiDB-lite"/>
    </source>
</evidence>
<dbReference type="Proteomes" id="UP000823674">
    <property type="component" value="Unassembled WGS sequence"/>
</dbReference>
<feature type="compositionally biased region" description="Acidic residues" evidence="1">
    <location>
        <begin position="361"/>
        <end position="371"/>
    </location>
</feature>
<protein>
    <recommendedName>
        <fullName evidence="4">DUF287 domain-containing protein</fullName>
    </recommendedName>
</protein>
<gene>
    <name evidence="2" type="primary">A09p013360.1_BraROA</name>
    <name evidence="2" type="ORF">IGI04_042929</name>
</gene>
<proteinExistence type="predicted"/>
<feature type="compositionally biased region" description="Basic and acidic residues" evidence="1">
    <location>
        <begin position="344"/>
        <end position="360"/>
    </location>
</feature>
<name>A0ABQ7KJN7_BRACM</name>
<organism evidence="2 3">
    <name type="scientific">Brassica rapa subsp. trilocularis</name>
    <dbReference type="NCBI Taxonomy" id="1813537"/>
    <lineage>
        <taxon>Eukaryota</taxon>
        <taxon>Viridiplantae</taxon>
        <taxon>Streptophyta</taxon>
        <taxon>Embryophyta</taxon>
        <taxon>Tracheophyta</taxon>
        <taxon>Spermatophyta</taxon>
        <taxon>Magnoliopsida</taxon>
        <taxon>eudicotyledons</taxon>
        <taxon>Gunneridae</taxon>
        <taxon>Pentapetalae</taxon>
        <taxon>rosids</taxon>
        <taxon>malvids</taxon>
        <taxon>Brassicales</taxon>
        <taxon>Brassicaceae</taxon>
        <taxon>Brassiceae</taxon>
        <taxon>Brassica</taxon>
    </lineage>
</organism>
<keyword evidence="3" id="KW-1185">Reference proteome</keyword>
<accession>A0ABQ7KJN7</accession>
<reference evidence="2 3" key="1">
    <citation type="submission" date="2021-03" db="EMBL/GenBank/DDBJ databases">
        <authorList>
            <person name="King G.J."/>
            <person name="Bancroft I."/>
            <person name="Baten A."/>
            <person name="Bloomfield J."/>
            <person name="Borpatragohain P."/>
            <person name="He Z."/>
            <person name="Irish N."/>
            <person name="Irwin J."/>
            <person name="Liu K."/>
            <person name="Mauleon R.P."/>
            <person name="Moore J."/>
            <person name="Morris R."/>
            <person name="Ostergaard L."/>
            <person name="Wang B."/>
            <person name="Wells R."/>
        </authorList>
    </citation>
    <scope>NUCLEOTIDE SEQUENCE [LARGE SCALE GENOMIC DNA]</scope>
    <source>
        <strain evidence="2">R-o-18</strain>
        <tissue evidence="2">Leaf</tissue>
    </source>
</reference>
<feature type="region of interest" description="Disordered" evidence="1">
    <location>
        <begin position="344"/>
        <end position="549"/>
    </location>
</feature>
<sequence length="600" mass="67521">MESNDFSREMKTRSSYQVKKGRENEWIWSDWVKTVFGSCGIWSNQIKEEPLKELVIFEDEAVQEITRKSGIEAASEERSKPVKGSEDKRVICDWKQGKDELYQLVGRLKEVWLELTARPEVIQERREQDFIFNILVNEMCELVQYICDVCEKNKKSIQWKGVTNCKKGRLRKLSKVWFMRRKAWRKDSESGYLSDKMSLKMIKEAAQLVVRGECSYSAYMGESVEDSVVLKEQEKEGGADDCITRKEWRVISSLHFLSQGVLRETPSESSISVFFVFIDLCLLCLLRSQEQINMGPKTRGGMVRRSRRSQGLEAETEFIEITRKSTKMRKLNKGKEVAIEEENIEIRQESADEVPTKVSEDVNEADGDGDGDDPHVEIEVENVIAEEQSQSENGVTEEPSQPREADMEAENGVTQEPSQPREADMEPENGFTQEPSQSREADMEPENGDQEQGRREPSNQAGEAGRTTPLDHERGNGSESGEQEQNQEDSGHHNQEDGAQSSGDGQGESPGSGESVAQSTGSDESVDQSTGSEESGAHTTKRSMDKGGAVWIRSGHSWKGKATLQPVQACEASQQPASLDFTCFESHFEIPFVSALSLHL</sequence>
<evidence type="ECO:0000313" key="3">
    <source>
        <dbReference type="Proteomes" id="UP000823674"/>
    </source>
</evidence>
<evidence type="ECO:0000313" key="2">
    <source>
        <dbReference type="EMBL" id="KAG5373751.1"/>
    </source>
</evidence>
<feature type="compositionally biased region" description="Polar residues" evidence="1">
    <location>
        <begin position="515"/>
        <end position="533"/>
    </location>
</feature>